<comment type="caution">
    <text evidence="1">The sequence shown here is derived from an EMBL/GenBank/DDBJ whole genome shotgun (WGS) entry which is preliminary data.</text>
</comment>
<protein>
    <recommendedName>
        <fullName evidence="3">Heme oxygenase</fullName>
    </recommendedName>
</protein>
<dbReference type="Gene3D" id="1.20.910.10">
    <property type="entry name" value="Heme oxygenase-like"/>
    <property type="match status" value="1"/>
</dbReference>
<accession>A0ABP7L786</accession>
<evidence type="ECO:0008006" key="3">
    <source>
        <dbReference type="Google" id="ProtNLM"/>
    </source>
</evidence>
<dbReference type="CDD" id="cd19166">
    <property type="entry name" value="HemeO-bac"/>
    <property type="match status" value="1"/>
</dbReference>
<proteinExistence type="predicted"/>
<dbReference type="RefSeq" id="WP_344698709.1">
    <property type="nucleotide sequence ID" value="NZ_BAABBM010000001.1"/>
</dbReference>
<dbReference type="EMBL" id="BAABBM010000001">
    <property type="protein sequence ID" value="GAA3893834.1"/>
    <property type="molecule type" value="Genomic_DNA"/>
</dbReference>
<dbReference type="SUPFAM" id="SSF48613">
    <property type="entry name" value="Heme oxygenase-like"/>
    <property type="match status" value="1"/>
</dbReference>
<sequence length="177" mass="18957">MKTRFALKDATDDVHRELDDRLSRLDLSDAADYARFLKIQARAVPAVEGALASAGLDQMVAGWSNARRTRAIESDLAALGEPMPSPANAPEISGVGDLLGTAYVLEGSRLGGRVLRQKVADGLPVSFLSRSEESDPWLTVVAALDRLLYSDSLLGEAKDGARRCFALFLNVAKEAGV</sequence>
<name>A0ABP7L786_9SPHN</name>
<evidence type="ECO:0000313" key="2">
    <source>
        <dbReference type="Proteomes" id="UP001500827"/>
    </source>
</evidence>
<evidence type="ECO:0000313" key="1">
    <source>
        <dbReference type="EMBL" id="GAA3893834.1"/>
    </source>
</evidence>
<keyword evidence="2" id="KW-1185">Reference proteome</keyword>
<reference evidence="2" key="1">
    <citation type="journal article" date="2019" name="Int. J. Syst. Evol. Microbiol.">
        <title>The Global Catalogue of Microorganisms (GCM) 10K type strain sequencing project: providing services to taxonomists for standard genome sequencing and annotation.</title>
        <authorList>
            <consortium name="The Broad Institute Genomics Platform"/>
            <consortium name="The Broad Institute Genome Sequencing Center for Infectious Disease"/>
            <person name="Wu L."/>
            <person name="Ma J."/>
        </authorList>
    </citation>
    <scope>NUCLEOTIDE SEQUENCE [LARGE SCALE GENOMIC DNA]</scope>
    <source>
        <strain evidence="2">JCM 17543</strain>
    </source>
</reference>
<gene>
    <name evidence="1" type="ORF">GCM10022276_11300</name>
</gene>
<dbReference type="InterPro" id="IPR016084">
    <property type="entry name" value="Haem_Oase-like_multi-hlx"/>
</dbReference>
<dbReference type="Proteomes" id="UP001500827">
    <property type="component" value="Unassembled WGS sequence"/>
</dbReference>
<organism evidence="1 2">
    <name type="scientific">Sphingomonas limnosediminicola</name>
    <dbReference type="NCBI Taxonomy" id="940133"/>
    <lineage>
        <taxon>Bacteria</taxon>
        <taxon>Pseudomonadati</taxon>
        <taxon>Pseudomonadota</taxon>
        <taxon>Alphaproteobacteria</taxon>
        <taxon>Sphingomonadales</taxon>
        <taxon>Sphingomonadaceae</taxon>
        <taxon>Sphingomonas</taxon>
    </lineage>
</organism>